<keyword evidence="2" id="KW-1185">Reference proteome</keyword>
<dbReference type="EMBL" id="CP012850">
    <property type="protein sequence ID" value="ALI36019.1"/>
    <property type="molecule type" value="Genomic_DNA"/>
</dbReference>
<sequence length="83" mass="9620">MDDLIYHRLNGDPMLNDLGLPLALEGEISNRKKMNQYFEITNYGNNVMYFENISFHILSLFLSCASHSLKDRRGKLNKSVVRV</sequence>
<reference evidence="2" key="1">
    <citation type="submission" date="2015-10" db="EMBL/GenBank/DDBJ databases">
        <title>Niche specialization of a soil ammonia-oxidizing archaeon, Candidatus Nitrosocosmicus oleophilus.</title>
        <authorList>
            <person name="Jung M.-Y."/>
            <person name="Rhee S.-K."/>
        </authorList>
    </citation>
    <scope>NUCLEOTIDE SEQUENCE [LARGE SCALE GENOMIC DNA]</scope>
    <source>
        <strain evidence="2">MY3</strain>
    </source>
</reference>
<dbReference type="Proteomes" id="UP000058925">
    <property type="component" value="Chromosome"/>
</dbReference>
<protein>
    <submittedName>
        <fullName evidence="1">Uncharacterized protein</fullName>
    </submittedName>
</protein>
<evidence type="ECO:0000313" key="1">
    <source>
        <dbReference type="EMBL" id="ALI36019.1"/>
    </source>
</evidence>
<proteinExistence type="predicted"/>
<dbReference type="AlphaFoldDB" id="A0A654M0J3"/>
<name>A0A654M0J3_9ARCH</name>
<organism evidence="1 2">
    <name type="scientific">Candidatus Nitrosocosmicus oleophilus</name>
    <dbReference type="NCBI Taxonomy" id="1353260"/>
    <lineage>
        <taxon>Archaea</taxon>
        <taxon>Nitrososphaerota</taxon>
        <taxon>Nitrososphaeria</taxon>
        <taxon>Nitrososphaerales</taxon>
        <taxon>Nitrososphaeraceae</taxon>
        <taxon>Candidatus Nitrosocosmicus</taxon>
    </lineage>
</organism>
<evidence type="ECO:0000313" key="2">
    <source>
        <dbReference type="Proteomes" id="UP000058925"/>
    </source>
</evidence>
<accession>A0A654M0J3</accession>
<gene>
    <name evidence="1" type="ORF">NMY3_01816</name>
</gene>
<dbReference type="KEGG" id="taa:NMY3_01816"/>